<name>A0A645HYG0_9ZZZZ</name>
<reference evidence="1" key="1">
    <citation type="submission" date="2019-08" db="EMBL/GenBank/DDBJ databases">
        <authorList>
            <person name="Kucharzyk K."/>
            <person name="Murdoch R.W."/>
            <person name="Higgins S."/>
            <person name="Loffler F."/>
        </authorList>
    </citation>
    <scope>NUCLEOTIDE SEQUENCE</scope>
</reference>
<gene>
    <name evidence="1" type="ORF">SDC9_191092</name>
</gene>
<evidence type="ECO:0000313" key="1">
    <source>
        <dbReference type="EMBL" id="MPN43532.1"/>
    </source>
</evidence>
<dbReference type="AlphaFoldDB" id="A0A645HYG0"/>
<accession>A0A645HYG0</accession>
<dbReference type="EMBL" id="VSSQ01101980">
    <property type="protein sequence ID" value="MPN43532.1"/>
    <property type="molecule type" value="Genomic_DNA"/>
</dbReference>
<comment type="caution">
    <text evidence="1">The sequence shown here is derived from an EMBL/GenBank/DDBJ whole genome shotgun (WGS) entry which is preliminary data.</text>
</comment>
<proteinExistence type="predicted"/>
<organism evidence="1">
    <name type="scientific">bioreactor metagenome</name>
    <dbReference type="NCBI Taxonomy" id="1076179"/>
    <lineage>
        <taxon>unclassified sequences</taxon>
        <taxon>metagenomes</taxon>
        <taxon>ecological metagenomes</taxon>
    </lineage>
</organism>
<sequence>MKGDVTFSCKQIKLRGRYASNHFKILNCEWIAVDTTQTSKTANLTAVFCSCFLISLCPSTYSTTNMKICIFNIFSTCKHLIILFKNIAEKEIECYIVIASNLVLRLLVMGSRAICQDGATSLLFDFPLIAPYSRIHHIICNAEQLCNKLV</sequence>
<protein>
    <submittedName>
        <fullName evidence="1">Uncharacterized protein</fullName>
    </submittedName>
</protein>